<accession>A0AAV7JYB8</accession>
<keyword evidence="3" id="KW-0645">Protease</keyword>
<dbReference type="Gene3D" id="3.40.630.10">
    <property type="entry name" value="Zn peptidases"/>
    <property type="match status" value="1"/>
</dbReference>
<evidence type="ECO:0000256" key="4">
    <source>
        <dbReference type="ARBA" id="ARBA00022801"/>
    </source>
</evidence>
<sequence length="558" mass="61452">MSVVFRRFHVFTTNLRICKCHHSGSVLVLGVHNLFQKDQALTPLSKQINKELNGQIVAGIDRMRIEHDVTHDKFSPAVVLRDIKFESFSKIHIVNLLPYTPPPDSISLPHSSQLLSLSYCLEQGDWGEFENFRYSEWVRRQSALAVHHNRKYNSIHMDPMCDPQSVAEGATLASFKVNLKSKSNAKDNLPNISQFKQGNGHVELWNKGVLIAEMQNNARRLSELPSNLLDPAGFVSNARSLLYPNDTGCLNYDVKDPKWIEHNLPGVHHVAKGSKTEPRFLTISYEGDKTTEDTYVIIGKGVVFDSGGISLKPPASMELMRGDMSGAAVALSVFSACVKLKVPINLVCLIPLVENMPSSTAIKPGDMITMHNGNNVIVNNTDAEGRLILADTLSYANKYNPKLVVNIATLTGASDIALGDSYSALFSNCNALSDKLSVCGAATGEFLWPMPIHYDYLAALRKSNADLDNISAGRSAGSGVGAAFLSEFVSYPWAHIDIGGSMMQKSESIPYLRPKLMNGRPTRALINFFSNPKLSSCEYVQTPKPYSLTTDKYQPTSD</sequence>
<keyword evidence="7" id="KW-1185">Reference proteome</keyword>
<feature type="domain" description="Cytosol aminopeptidase" evidence="5">
    <location>
        <begin position="380"/>
        <end position="387"/>
    </location>
</feature>
<protein>
    <submittedName>
        <fullName evidence="6">Cytosol aminopeptidase</fullName>
    </submittedName>
</protein>
<evidence type="ECO:0000313" key="6">
    <source>
        <dbReference type="EMBL" id="KAI6653510.1"/>
    </source>
</evidence>
<dbReference type="GO" id="GO:0070006">
    <property type="term" value="F:metalloaminopeptidase activity"/>
    <property type="evidence" value="ECO:0007669"/>
    <property type="project" value="InterPro"/>
</dbReference>
<dbReference type="Proteomes" id="UP001165289">
    <property type="component" value="Unassembled WGS sequence"/>
</dbReference>
<dbReference type="Pfam" id="PF00883">
    <property type="entry name" value="Peptidase_M17"/>
    <property type="match status" value="1"/>
</dbReference>
<name>A0AAV7JYB8_9METZ</name>
<comment type="caution">
    <text evidence="6">The sequence shown here is derived from an EMBL/GenBank/DDBJ whole genome shotgun (WGS) entry which is preliminary data.</text>
</comment>
<dbReference type="AlphaFoldDB" id="A0AAV7JYB8"/>
<dbReference type="InterPro" id="IPR043472">
    <property type="entry name" value="Macro_dom-like"/>
</dbReference>
<dbReference type="PRINTS" id="PR00481">
    <property type="entry name" value="LAMNOPPTDASE"/>
</dbReference>
<dbReference type="GO" id="GO:0030145">
    <property type="term" value="F:manganese ion binding"/>
    <property type="evidence" value="ECO:0007669"/>
    <property type="project" value="InterPro"/>
</dbReference>
<dbReference type="PANTHER" id="PTHR11963:SF23">
    <property type="entry name" value="CYTOSOL AMINOPEPTIDASE"/>
    <property type="match status" value="1"/>
</dbReference>
<gene>
    <name evidence="6" type="ORF">LOD99_3405</name>
</gene>
<keyword evidence="2 6" id="KW-0031">Aminopeptidase</keyword>
<dbReference type="GO" id="GO:0005737">
    <property type="term" value="C:cytoplasm"/>
    <property type="evidence" value="ECO:0007669"/>
    <property type="project" value="InterPro"/>
</dbReference>
<evidence type="ECO:0000313" key="7">
    <source>
        <dbReference type="Proteomes" id="UP001165289"/>
    </source>
</evidence>
<evidence type="ECO:0000256" key="3">
    <source>
        <dbReference type="ARBA" id="ARBA00022670"/>
    </source>
</evidence>
<evidence type="ECO:0000256" key="2">
    <source>
        <dbReference type="ARBA" id="ARBA00022438"/>
    </source>
</evidence>
<comment type="similarity">
    <text evidence="1">Belongs to the peptidase M17 family.</text>
</comment>
<dbReference type="InterPro" id="IPR011356">
    <property type="entry name" value="Leucine_aapep/pepB"/>
</dbReference>
<dbReference type="GO" id="GO:0006508">
    <property type="term" value="P:proteolysis"/>
    <property type="evidence" value="ECO:0007669"/>
    <property type="project" value="UniProtKB-KW"/>
</dbReference>
<evidence type="ECO:0000259" key="5">
    <source>
        <dbReference type="PROSITE" id="PS00631"/>
    </source>
</evidence>
<reference evidence="6 7" key="1">
    <citation type="journal article" date="2023" name="BMC Biol.">
        <title>The compact genome of the sponge Oopsacas minuta (Hexactinellida) is lacking key metazoan core genes.</title>
        <authorList>
            <person name="Santini S."/>
            <person name="Schenkelaars Q."/>
            <person name="Jourda C."/>
            <person name="Duchesne M."/>
            <person name="Belahbib H."/>
            <person name="Rocher C."/>
            <person name="Selva M."/>
            <person name="Riesgo A."/>
            <person name="Vervoort M."/>
            <person name="Leys S.P."/>
            <person name="Kodjabachian L."/>
            <person name="Le Bivic A."/>
            <person name="Borchiellini C."/>
            <person name="Claverie J.M."/>
            <person name="Renard E."/>
        </authorList>
    </citation>
    <scope>NUCLEOTIDE SEQUENCE [LARGE SCALE GENOMIC DNA]</scope>
    <source>
        <strain evidence="6">SPO-2</strain>
    </source>
</reference>
<evidence type="ECO:0000256" key="1">
    <source>
        <dbReference type="ARBA" id="ARBA00009528"/>
    </source>
</evidence>
<dbReference type="SUPFAM" id="SSF53187">
    <property type="entry name" value="Zn-dependent exopeptidases"/>
    <property type="match status" value="1"/>
</dbReference>
<keyword evidence="4" id="KW-0378">Hydrolase</keyword>
<organism evidence="6 7">
    <name type="scientific">Oopsacas minuta</name>
    <dbReference type="NCBI Taxonomy" id="111878"/>
    <lineage>
        <taxon>Eukaryota</taxon>
        <taxon>Metazoa</taxon>
        <taxon>Porifera</taxon>
        <taxon>Hexactinellida</taxon>
        <taxon>Hexasterophora</taxon>
        <taxon>Lyssacinosida</taxon>
        <taxon>Leucopsacidae</taxon>
        <taxon>Oopsacas</taxon>
    </lineage>
</organism>
<dbReference type="PROSITE" id="PS00631">
    <property type="entry name" value="CYTOSOL_AP"/>
    <property type="match status" value="1"/>
</dbReference>
<dbReference type="InterPro" id="IPR000819">
    <property type="entry name" value="Peptidase_M17_C"/>
</dbReference>
<dbReference type="EMBL" id="JAKMXF010000266">
    <property type="protein sequence ID" value="KAI6653510.1"/>
    <property type="molecule type" value="Genomic_DNA"/>
</dbReference>
<dbReference type="PANTHER" id="PTHR11963">
    <property type="entry name" value="LEUCINE AMINOPEPTIDASE-RELATED"/>
    <property type="match status" value="1"/>
</dbReference>
<dbReference type="Gene3D" id="3.40.220.10">
    <property type="entry name" value="Leucine Aminopeptidase, subunit E, domain 1"/>
    <property type="match status" value="1"/>
</dbReference>
<dbReference type="CDD" id="cd00433">
    <property type="entry name" value="Peptidase_M17"/>
    <property type="match status" value="1"/>
</dbReference>
<proteinExistence type="inferred from homology"/>